<proteinExistence type="predicted"/>
<accession>A0A078ABD8</accession>
<gene>
    <name evidence="2" type="primary">Contig13823.g14745</name>
    <name evidence="2" type="ORF">STYLEM_7079</name>
</gene>
<dbReference type="Proteomes" id="UP000039865">
    <property type="component" value="Unassembled WGS sequence"/>
</dbReference>
<dbReference type="EMBL" id="CCKQ01006780">
    <property type="protein sequence ID" value="CDW78108.1"/>
    <property type="molecule type" value="Genomic_DNA"/>
</dbReference>
<dbReference type="AlphaFoldDB" id="A0A078ABD8"/>
<feature type="compositionally biased region" description="Polar residues" evidence="1">
    <location>
        <begin position="433"/>
        <end position="444"/>
    </location>
</feature>
<feature type="region of interest" description="Disordered" evidence="1">
    <location>
        <begin position="425"/>
        <end position="444"/>
    </location>
</feature>
<keyword evidence="3" id="KW-1185">Reference proteome</keyword>
<evidence type="ECO:0000313" key="3">
    <source>
        <dbReference type="Proteomes" id="UP000039865"/>
    </source>
</evidence>
<reference evidence="2 3" key="1">
    <citation type="submission" date="2014-06" db="EMBL/GenBank/DDBJ databases">
        <authorList>
            <person name="Swart Estienne"/>
        </authorList>
    </citation>
    <scope>NUCLEOTIDE SEQUENCE [LARGE SCALE GENOMIC DNA]</scope>
    <source>
        <strain evidence="2 3">130c</strain>
    </source>
</reference>
<dbReference type="InParanoid" id="A0A078ABD8"/>
<evidence type="ECO:0000256" key="1">
    <source>
        <dbReference type="SAM" id="MobiDB-lite"/>
    </source>
</evidence>
<name>A0A078ABD8_STYLE</name>
<sequence>MVGYHLNNKCLCKITSLYNNTNHHRIIVIQMEQEISRYLIHKLISKQGIIHLQQSMNLLDRLKCQLVRNNLKMQTHQTTQRQKNIATSIREMKNKSMSEIDYYNQIKGTVNQNIKNSDLSSSMAQVLNIHNNSAQTGNLNVKQQHKQVKKQMIALNQSQPYIAPFVDKSKNISDYSNLRQQAPSAATTVVDYQSFDVVNKTDHKRSQSTSQYYKEDQNSVEYNESHMNPNDSLKSFLQIGQNSSQVLGQNFSIEMGKAKPKILKNLNALYQVFIPNKKQSASSIRKSEIKHAKNRSMDITNPQYYITFNKDSNNGNQNFINQSAVINNINKEIEGNLNNNQNNQGKIIGGKSRQIPMINQSNSVNNSNKLISQFDTQVGNFPLSCNEAMSSPQKTNINQQSQINLNDYPLYTNNISQFNQRTLKRNKSRENHMTSVSQYQTKDNWQQQQQHLSQVFWQSSSQQQSQSNIIQSTNSTSNISYSQYNNQSPQIIPPKKQSRFLDNQTHLPEITQNIQFNTNMSQEYLALPTENNYGLLNNGTQQIVNNSNLNGQNNNYATTFGSSHKKVNSINNESLTPYENDNKIQSTATFSQLLYSEKLLNEKGSIVQDTPRIGSDSLQLEQLLKQRSLQSNQSLNAI</sequence>
<protein>
    <submittedName>
        <fullName evidence="2">Uncharacterized protein</fullName>
    </submittedName>
</protein>
<organism evidence="2 3">
    <name type="scientific">Stylonychia lemnae</name>
    <name type="common">Ciliate</name>
    <dbReference type="NCBI Taxonomy" id="5949"/>
    <lineage>
        <taxon>Eukaryota</taxon>
        <taxon>Sar</taxon>
        <taxon>Alveolata</taxon>
        <taxon>Ciliophora</taxon>
        <taxon>Intramacronucleata</taxon>
        <taxon>Spirotrichea</taxon>
        <taxon>Stichotrichia</taxon>
        <taxon>Sporadotrichida</taxon>
        <taxon>Oxytrichidae</taxon>
        <taxon>Stylonychinae</taxon>
        <taxon>Stylonychia</taxon>
    </lineage>
</organism>
<evidence type="ECO:0000313" key="2">
    <source>
        <dbReference type="EMBL" id="CDW78108.1"/>
    </source>
</evidence>